<organism evidence="3">
    <name type="scientific">Anopheles darlingi</name>
    <name type="common">Mosquito</name>
    <dbReference type="NCBI Taxonomy" id="43151"/>
    <lineage>
        <taxon>Eukaryota</taxon>
        <taxon>Metazoa</taxon>
        <taxon>Ecdysozoa</taxon>
        <taxon>Arthropoda</taxon>
        <taxon>Hexapoda</taxon>
        <taxon>Insecta</taxon>
        <taxon>Pterygota</taxon>
        <taxon>Neoptera</taxon>
        <taxon>Endopterygota</taxon>
        <taxon>Diptera</taxon>
        <taxon>Nematocera</taxon>
        <taxon>Culicoidea</taxon>
        <taxon>Culicidae</taxon>
        <taxon>Anophelinae</taxon>
        <taxon>Anopheles</taxon>
    </lineage>
</organism>
<sequence>MYAILLMFCLRYCHCVLFKKERNTIGGQNRMVAEMKSPFFPRNIIMQQGVVVGLRRSSHIPGRSRTANIKSNRKKKNDKHRKKDAKESILMNSRLM</sequence>
<feature type="signal peptide" evidence="2">
    <location>
        <begin position="1"/>
        <end position="15"/>
    </location>
</feature>
<feature type="chain" id="PRO_5014934757" evidence="2">
    <location>
        <begin position="16"/>
        <end position="96"/>
    </location>
</feature>
<protein>
    <submittedName>
        <fullName evidence="3">Putative secreted protein</fullName>
    </submittedName>
</protein>
<evidence type="ECO:0000256" key="1">
    <source>
        <dbReference type="SAM" id="MobiDB-lite"/>
    </source>
</evidence>
<feature type="region of interest" description="Disordered" evidence="1">
    <location>
        <begin position="57"/>
        <end position="96"/>
    </location>
</feature>
<evidence type="ECO:0000256" key="2">
    <source>
        <dbReference type="SAM" id="SignalP"/>
    </source>
</evidence>
<proteinExistence type="predicted"/>
<dbReference type="AlphaFoldDB" id="A0A2M4DHN2"/>
<accession>A0A2M4DHN2</accession>
<feature type="compositionally biased region" description="Basic residues" evidence="1">
    <location>
        <begin position="71"/>
        <end position="83"/>
    </location>
</feature>
<dbReference type="EMBL" id="GGFL01012831">
    <property type="protein sequence ID" value="MBW77009.1"/>
    <property type="molecule type" value="Transcribed_RNA"/>
</dbReference>
<evidence type="ECO:0000313" key="3">
    <source>
        <dbReference type="EMBL" id="MBW77009.1"/>
    </source>
</evidence>
<keyword evidence="2" id="KW-0732">Signal</keyword>
<reference evidence="3" key="1">
    <citation type="submission" date="2018-01" db="EMBL/GenBank/DDBJ databases">
        <title>An insight into the sialome of Amazonian anophelines.</title>
        <authorList>
            <person name="Ribeiro J.M."/>
            <person name="Scarpassa V."/>
            <person name="Calvo E."/>
        </authorList>
    </citation>
    <scope>NUCLEOTIDE SEQUENCE</scope>
</reference>
<name>A0A2M4DHN2_ANODA</name>